<reference evidence="2 3" key="1">
    <citation type="submission" date="2022-10" db="EMBL/GenBank/DDBJ databases">
        <title>The complete genomes of actinobacterial strains from the NBC collection.</title>
        <authorList>
            <person name="Joergensen T.S."/>
            <person name="Alvarez Arevalo M."/>
            <person name="Sterndorff E.B."/>
            <person name="Faurdal D."/>
            <person name="Vuksanovic O."/>
            <person name="Mourched A.-S."/>
            <person name="Charusanti P."/>
            <person name="Shaw S."/>
            <person name="Blin K."/>
            <person name="Weber T."/>
        </authorList>
    </citation>
    <scope>NUCLEOTIDE SEQUENCE [LARGE SCALE GENOMIC DNA]</scope>
    <source>
        <strain evidence="2 3">NBC_01247</strain>
    </source>
</reference>
<evidence type="ECO:0000313" key="2">
    <source>
        <dbReference type="EMBL" id="WUS55016.1"/>
    </source>
</evidence>
<feature type="region of interest" description="Disordered" evidence="1">
    <location>
        <begin position="109"/>
        <end position="208"/>
    </location>
</feature>
<evidence type="ECO:0000313" key="3">
    <source>
        <dbReference type="Proteomes" id="UP001432014"/>
    </source>
</evidence>
<dbReference type="RefSeq" id="WP_329500429.1">
    <property type="nucleotide sequence ID" value="NZ_CP108460.1"/>
</dbReference>
<protein>
    <submittedName>
        <fullName evidence="2">Uncharacterized protein</fullName>
    </submittedName>
</protein>
<evidence type="ECO:0000256" key="1">
    <source>
        <dbReference type="SAM" id="MobiDB-lite"/>
    </source>
</evidence>
<organism evidence="2 3">
    <name type="scientific">Kitasatospora herbaricolor</name>
    <dbReference type="NCBI Taxonomy" id="68217"/>
    <lineage>
        <taxon>Bacteria</taxon>
        <taxon>Bacillati</taxon>
        <taxon>Actinomycetota</taxon>
        <taxon>Actinomycetes</taxon>
        <taxon>Kitasatosporales</taxon>
        <taxon>Streptomycetaceae</taxon>
        <taxon>Kitasatospora</taxon>
    </lineage>
</organism>
<keyword evidence="3" id="KW-1185">Reference proteome</keyword>
<gene>
    <name evidence="2" type="ORF">OG469_05505</name>
</gene>
<feature type="compositionally biased region" description="Gly residues" evidence="1">
    <location>
        <begin position="109"/>
        <end position="123"/>
    </location>
</feature>
<sequence length="208" mass="20930">MMTFLGLPSTSRTVRPKASLSVVEAVLEEVAGLVEHGVFGVGVAGGEVDAVGQVVGRAVGRVGGPPDVEFGAGVAVRLVGGPAVTDGVVARPPQEIDGVEGMPGPRVGGQLEGAQVGAGGKVRPGGRARKALQNDPPSRLLKALAPASRDNDGTPHSPRVLPAHQADAKADEAGEHGAGQAGKEVVGTGEDRAGSRRRGRRRHRPAAG</sequence>
<dbReference type="Proteomes" id="UP001432014">
    <property type="component" value="Chromosome"/>
</dbReference>
<proteinExistence type="predicted"/>
<dbReference type="EMBL" id="CP108482">
    <property type="protein sequence ID" value="WUS55016.1"/>
    <property type="molecule type" value="Genomic_DNA"/>
</dbReference>
<feature type="compositionally biased region" description="Basic residues" evidence="1">
    <location>
        <begin position="195"/>
        <end position="208"/>
    </location>
</feature>
<feature type="compositionally biased region" description="Basic and acidic residues" evidence="1">
    <location>
        <begin position="166"/>
        <end position="175"/>
    </location>
</feature>
<name>A0ABZ1W2J7_9ACTN</name>
<accession>A0ABZ1W2J7</accession>